<reference evidence="10 11" key="1">
    <citation type="submission" date="2020-06" db="EMBL/GenBank/DDBJ databases">
        <authorList>
            <person name="Li R."/>
            <person name="Bekaert M."/>
        </authorList>
    </citation>
    <scope>NUCLEOTIDE SEQUENCE [LARGE SCALE GENOMIC DNA]</scope>
    <source>
        <strain evidence="11">wild</strain>
    </source>
</reference>
<evidence type="ECO:0000256" key="2">
    <source>
        <dbReference type="ARBA" id="ARBA00022574"/>
    </source>
</evidence>
<dbReference type="InterPro" id="IPR056150">
    <property type="entry name" value="WD40_CDC20-Fz"/>
</dbReference>
<dbReference type="AlphaFoldDB" id="A0A6J8BS71"/>
<name>A0A6J8BS71_MYTCO</name>
<dbReference type="Gene3D" id="2.130.10.10">
    <property type="entry name" value="YVTN repeat-like/Quinoprotein amine dehydrogenase"/>
    <property type="match status" value="2"/>
</dbReference>
<dbReference type="PROSITE" id="PS50294">
    <property type="entry name" value="WD_REPEATS_REGION"/>
    <property type="match status" value="1"/>
</dbReference>
<dbReference type="PANTHER" id="PTHR19918">
    <property type="entry name" value="CELL DIVISION CYCLE 20 CDC20 FIZZY -RELATED"/>
    <property type="match status" value="1"/>
</dbReference>
<feature type="repeat" description="WD" evidence="7">
    <location>
        <begin position="381"/>
        <end position="413"/>
    </location>
</feature>
<dbReference type="GO" id="GO:0005680">
    <property type="term" value="C:anaphase-promoting complex"/>
    <property type="evidence" value="ECO:0007669"/>
    <property type="project" value="TreeGrafter"/>
</dbReference>
<dbReference type="PANTHER" id="PTHR19918:SF8">
    <property type="entry name" value="FI02843P"/>
    <property type="match status" value="1"/>
</dbReference>
<feature type="compositionally biased region" description="Low complexity" evidence="8">
    <location>
        <begin position="64"/>
        <end position="77"/>
    </location>
</feature>
<evidence type="ECO:0000256" key="6">
    <source>
        <dbReference type="ARBA" id="ARBA00023306"/>
    </source>
</evidence>
<organism evidence="10 11">
    <name type="scientific">Mytilus coruscus</name>
    <name type="common">Sea mussel</name>
    <dbReference type="NCBI Taxonomy" id="42192"/>
    <lineage>
        <taxon>Eukaryota</taxon>
        <taxon>Metazoa</taxon>
        <taxon>Spiralia</taxon>
        <taxon>Lophotrochozoa</taxon>
        <taxon>Mollusca</taxon>
        <taxon>Bivalvia</taxon>
        <taxon>Autobranchia</taxon>
        <taxon>Pteriomorphia</taxon>
        <taxon>Mytilida</taxon>
        <taxon>Mytiloidea</taxon>
        <taxon>Mytilidae</taxon>
        <taxon>Mytilinae</taxon>
        <taxon>Mytilus</taxon>
    </lineage>
</organism>
<gene>
    <name evidence="10" type="ORF">MCOR_21859</name>
</gene>
<feature type="compositionally biased region" description="Polar residues" evidence="8">
    <location>
        <begin position="21"/>
        <end position="62"/>
    </location>
</feature>
<protein>
    <submittedName>
        <fullName evidence="10">CDC20</fullName>
    </submittedName>
</protein>
<dbReference type="InterPro" id="IPR001680">
    <property type="entry name" value="WD40_rpt"/>
</dbReference>
<dbReference type="InterPro" id="IPR033010">
    <property type="entry name" value="Cdc20/Fizzy"/>
</dbReference>
<evidence type="ECO:0000256" key="8">
    <source>
        <dbReference type="SAM" id="MobiDB-lite"/>
    </source>
</evidence>
<dbReference type="Pfam" id="PF24807">
    <property type="entry name" value="WD40_CDC20-Fz"/>
    <property type="match status" value="1"/>
</dbReference>
<keyword evidence="2 7" id="KW-0853">WD repeat</keyword>
<dbReference type="PROSITE" id="PS50082">
    <property type="entry name" value="WD_REPEATS_2"/>
    <property type="match status" value="1"/>
</dbReference>
<feature type="region of interest" description="Disordered" evidence="8">
    <location>
        <begin position="419"/>
        <end position="445"/>
    </location>
</feature>
<sequence length="445" mass="48595">MDAPLSKGPSIRWQRKEECNASVNSSLNISTASKTPMKNVNRSVNNPKTPSTGSGSKTPKSQGKSKTPAKAPKTPSGGDRFIPNRNATQFDLGHFKIMNDGKGENPELLSPSQKEFQKVMSENLNGADIMSNKIISYKNKAPSAPEGYQNNLRVLYSSCKSPVSTAKKTTRNIPQFPERILDAPDIVDDYYLNLLDWSVTNQLAVCLGGRTSSGEVQLWDVTAGKRLRNMPGHASRVGSLAWNSYILSSGSRSGNIAFIIMIHLASGGNDNVLNIWPAHIGSLVSETSPVYTFTQHQAAVKALAWCPWQPNLLASGGGTADRHIRFWNCSTGTCAQSVDTKSQVCALLWSKDYKELISSHGFALNQLTIWKYPSLTKVSELTGHTARVLHMAMSPDGSTVVSAGADETLRLWKCFAVDDDKKKKQQQKSSSKDSSRVLSMTSKIR</sequence>
<dbReference type="GO" id="GO:0051301">
    <property type="term" value="P:cell division"/>
    <property type="evidence" value="ECO:0007669"/>
    <property type="project" value="UniProtKB-KW"/>
</dbReference>
<evidence type="ECO:0000256" key="3">
    <source>
        <dbReference type="ARBA" id="ARBA00022618"/>
    </source>
</evidence>
<dbReference type="EMBL" id="CACVKT020003881">
    <property type="protein sequence ID" value="CAC5386422.1"/>
    <property type="molecule type" value="Genomic_DNA"/>
</dbReference>
<dbReference type="GO" id="GO:1905786">
    <property type="term" value="P:positive regulation of anaphase-promoting complex-dependent catabolic process"/>
    <property type="evidence" value="ECO:0007669"/>
    <property type="project" value="TreeGrafter"/>
</dbReference>
<evidence type="ECO:0000313" key="10">
    <source>
        <dbReference type="EMBL" id="CAC5386422.1"/>
    </source>
</evidence>
<dbReference type="GO" id="GO:1990757">
    <property type="term" value="F:ubiquitin ligase activator activity"/>
    <property type="evidence" value="ECO:0007669"/>
    <property type="project" value="TreeGrafter"/>
</dbReference>
<accession>A0A6J8BS71</accession>
<proteinExistence type="inferred from homology"/>
<keyword evidence="5" id="KW-0498">Mitosis</keyword>
<evidence type="ECO:0000256" key="7">
    <source>
        <dbReference type="PROSITE-ProRule" id="PRU00221"/>
    </source>
</evidence>
<dbReference type="InterPro" id="IPR015943">
    <property type="entry name" value="WD40/YVTN_repeat-like_dom_sf"/>
</dbReference>
<dbReference type="SUPFAM" id="SSF50978">
    <property type="entry name" value="WD40 repeat-like"/>
    <property type="match status" value="1"/>
</dbReference>
<dbReference type="GO" id="GO:0010997">
    <property type="term" value="F:anaphase-promoting complex binding"/>
    <property type="evidence" value="ECO:0007669"/>
    <property type="project" value="InterPro"/>
</dbReference>
<evidence type="ECO:0000256" key="4">
    <source>
        <dbReference type="ARBA" id="ARBA00022737"/>
    </source>
</evidence>
<comment type="similarity">
    <text evidence="1">Belongs to the WD repeat CDC20/Fizzy family.</text>
</comment>
<keyword evidence="11" id="KW-1185">Reference proteome</keyword>
<evidence type="ECO:0000313" key="11">
    <source>
        <dbReference type="Proteomes" id="UP000507470"/>
    </source>
</evidence>
<keyword evidence="4" id="KW-0677">Repeat</keyword>
<keyword evidence="6" id="KW-0131">Cell cycle</keyword>
<dbReference type="OrthoDB" id="10263272at2759"/>
<keyword evidence="3" id="KW-0132">Cell division</keyword>
<evidence type="ECO:0000256" key="1">
    <source>
        <dbReference type="ARBA" id="ARBA00006445"/>
    </source>
</evidence>
<dbReference type="SMART" id="SM00320">
    <property type="entry name" value="WD40"/>
    <property type="match status" value="4"/>
</dbReference>
<evidence type="ECO:0000259" key="9">
    <source>
        <dbReference type="Pfam" id="PF24807"/>
    </source>
</evidence>
<feature type="domain" description="CDC20/Fizzy WD40" evidence="9">
    <location>
        <begin position="263"/>
        <end position="412"/>
    </location>
</feature>
<feature type="compositionally biased region" description="Polar residues" evidence="8">
    <location>
        <begin position="436"/>
        <end position="445"/>
    </location>
</feature>
<dbReference type="Proteomes" id="UP000507470">
    <property type="component" value="Unassembled WGS sequence"/>
</dbReference>
<dbReference type="InterPro" id="IPR036322">
    <property type="entry name" value="WD40_repeat_dom_sf"/>
</dbReference>
<dbReference type="GO" id="GO:0031145">
    <property type="term" value="P:anaphase-promoting complex-dependent catabolic process"/>
    <property type="evidence" value="ECO:0007669"/>
    <property type="project" value="TreeGrafter"/>
</dbReference>
<evidence type="ECO:0000256" key="5">
    <source>
        <dbReference type="ARBA" id="ARBA00022776"/>
    </source>
</evidence>
<feature type="region of interest" description="Disordered" evidence="8">
    <location>
        <begin position="1"/>
        <end position="85"/>
    </location>
</feature>